<name>A0A2K1KGV7_PHYPA</name>
<dbReference type="EMBL" id="ABEU02000006">
    <property type="protein sequence ID" value="PNR53014.1"/>
    <property type="molecule type" value="Genomic_DNA"/>
</dbReference>
<protein>
    <submittedName>
        <fullName evidence="1 2">Uncharacterized protein</fullName>
    </submittedName>
</protein>
<dbReference type="InParanoid" id="A0A2K1KGV7"/>
<dbReference type="PaxDb" id="3218-PP1S103_26V6.1"/>
<reference evidence="1 3" key="1">
    <citation type="journal article" date="2008" name="Science">
        <title>The Physcomitrella genome reveals evolutionary insights into the conquest of land by plants.</title>
        <authorList>
            <person name="Rensing S."/>
            <person name="Lang D."/>
            <person name="Zimmer A."/>
            <person name="Terry A."/>
            <person name="Salamov A."/>
            <person name="Shapiro H."/>
            <person name="Nishiyama T."/>
            <person name="Perroud P.-F."/>
            <person name="Lindquist E."/>
            <person name="Kamisugi Y."/>
            <person name="Tanahashi T."/>
            <person name="Sakakibara K."/>
            <person name="Fujita T."/>
            <person name="Oishi K."/>
            <person name="Shin-I T."/>
            <person name="Kuroki Y."/>
            <person name="Toyoda A."/>
            <person name="Suzuki Y."/>
            <person name="Hashimoto A."/>
            <person name="Yamaguchi K."/>
            <person name="Sugano A."/>
            <person name="Kohara Y."/>
            <person name="Fujiyama A."/>
            <person name="Anterola A."/>
            <person name="Aoki S."/>
            <person name="Ashton N."/>
            <person name="Barbazuk W.B."/>
            <person name="Barker E."/>
            <person name="Bennetzen J."/>
            <person name="Bezanilla M."/>
            <person name="Blankenship R."/>
            <person name="Cho S.H."/>
            <person name="Dutcher S."/>
            <person name="Estelle M."/>
            <person name="Fawcett J.A."/>
            <person name="Gundlach H."/>
            <person name="Hanada K."/>
            <person name="Heyl A."/>
            <person name="Hicks K.A."/>
            <person name="Hugh J."/>
            <person name="Lohr M."/>
            <person name="Mayer K."/>
            <person name="Melkozernov A."/>
            <person name="Murata T."/>
            <person name="Nelson D."/>
            <person name="Pils B."/>
            <person name="Prigge M."/>
            <person name="Reiss B."/>
            <person name="Renner T."/>
            <person name="Rombauts S."/>
            <person name="Rushton P."/>
            <person name="Sanderfoot A."/>
            <person name="Schween G."/>
            <person name="Shiu S.-H."/>
            <person name="Stueber K."/>
            <person name="Theodoulou F.L."/>
            <person name="Tu H."/>
            <person name="Van de Peer Y."/>
            <person name="Verrier P.J."/>
            <person name="Waters E."/>
            <person name="Wood A."/>
            <person name="Yang L."/>
            <person name="Cove D."/>
            <person name="Cuming A."/>
            <person name="Hasebe M."/>
            <person name="Lucas S."/>
            <person name="Mishler D.B."/>
            <person name="Reski R."/>
            <person name="Grigoriev I."/>
            <person name="Quatrano R.S."/>
            <person name="Boore J.L."/>
        </authorList>
    </citation>
    <scope>NUCLEOTIDE SEQUENCE [LARGE SCALE GENOMIC DNA]</scope>
    <source>
        <strain evidence="2 3">cv. Gransden 2004</strain>
    </source>
</reference>
<keyword evidence="3" id="KW-1185">Reference proteome</keyword>
<gene>
    <name evidence="1" type="ORF">PHYPA_009389</name>
</gene>
<evidence type="ECO:0000313" key="3">
    <source>
        <dbReference type="Proteomes" id="UP000006727"/>
    </source>
</evidence>
<dbReference type="Proteomes" id="UP000006727">
    <property type="component" value="Chromosome 6"/>
</dbReference>
<dbReference type="EnsemblPlants" id="Pp3c6_23700V3.1">
    <property type="protein sequence ID" value="PAC:32975399.CDS.1"/>
    <property type="gene ID" value="Pp3c6_23700"/>
</dbReference>
<sequence>MSVMALRGLTAILMAVYLAKTNVANIGVLVCLSGLGAFITMFCKSLPFICIAASVATAFRQKAQHFWSQAQFFLLAGLHPYWRYSTTEVHLSKKMSRAIASCQKTSLHRK</sequence>
<reference evidence="2" key="3">
    <citation type="submission" date="2020-12" db="UniProtKB">
        <authorList>
            <consortium name="EnsemblPlants"/>
        </authorList>
    </citation>
    <scope>IDENTIFICATION</scope>
</reference>
<accession>A0A2K1KGV7</accession>
<dbReference type="Gramene" id="Pp3c6_23700V3.1">
    <property type="protein sequence ID" value="PAC:32975399.CDS.1"/>
    <property type="gene ID" value="Pp3c6_23700"/>
</dbReference>
<proteinExistence type="predicted"/>
<evidence type="ECO:0000313" key="1">
    <source>
        <dbReference type="EMBL" id="PNR53014.1"/>
    </source>
</evidence>
<reference evidence="1 3" key="2">
    <citation type="journal article" date="2018" name="Plant J.">
        <title>The Physcomitrella patens chromosome-scale assembly reveals moss genome structure and evolution.</title>
        <authorList>
            <person name="Lang D."/>
            <person name="Ullrich K.K."/>
            <person name="Murat F."/>
            <person name="Fuchs J."/>
            <person name="Jenkins J."/>
            <person name="Haas F.B."/>
            <person name="Piednoel M."/>
            <person name="Gundlach H."/>
            <person name="Van Bel M."/>
            <person name="Meyberg R."/>
            <person name="Vives C."/>
            <person name="Morata J."/>
            <person name="Symeonidi A."/>
            <person name="Hiss M."/>
            <person name="Muchero W."/>
            <person name="Kamisugi Y."/>
            <person name="Saleh O."/>
            <person name="Blanc G."/>
            <person name="Decker E.L."/>
            <person name="van Gessel N."/>
            <person name="Grimwood J."/>
            <person name="Hayes R.D."/>
            <person name="Graham S.W."/>
            <person name="Gunter L.E."/>
            <person name="McDaniel S.F."/>
            <person name="Hoernstein S.N.W."/>
            <person name="Larsson A."/>
            <person name="Li F.W."/>
            <person name="Perroud P.F."/>
            <person name="Phillips J."/>
            <person name="Ranjan P."/>
            <person name="Rokshar D.S."/>
            <person name="Rothfels C.J."/>
            <person name="Schneider L."/>
            <person name="Shu S."/>
            <person name="Stevenson D.W."/>
            <person name="Thummler F."/>
            <person name="Tillich M."/>
            <person name="Villarreal Aguilar J.C."/>
            <person name="Widiez T."/>
            <person name="Wong G.K."/>
            <person name="Wymore A."/>
            <person name="Zhang Y."/>
            <person name="Zimmer A.D."/>
            <person name="Quatrano R.S."/>
            <person name="Mayer K.F.X."/>
            <person name="Goodstein D."/>
            <person name="Casacuberta J.M."/>
            <person name="Vandepoele K."/>
            <person name="Reski R."/>
            <person name="Cuming A.C."/>
            <person name="Tuskan G.A."/>
            <person name="Maumus F."/>
            <person name="Salse J."/>
            <person name="Schmutz J."/>
            <person name="Rensing S.A."/>
        </authorList>
    </citation>
    <scope>NUCLEOTIDE SEQUENCE [LARGE SCALE GENOMIC DNA]</scope>
    <source>
        <strain evidence="2 3">cv. Gransden 2004</strain>
    </source>
</reference>
<dbReference type="AlphaFoldDB" id="A0A2K1KGV7"/>
<organism evidence="1">
    <name type="scientific">Physcomitrium patens</name>
    <name type="common">Spreading-leaved earth moss</name>
    <name type="synonym">Physcomitrella patens</name>
    <dbReference type="NCBI Taxonomy" id="3218"/>
    <lineage>
        <taxon>Eukaryota</taxon>
        <taxon>Viridiplantae</taxon>
        <taxon>Streptophyta</taxon>
        <taxon>Embryophyta</taxon>
        <taxon>Bryophyta</taxon>
        <taxon>Bryophytina</taxon>
        <taxon>Bryopsida</taxon>
        <taxon>Funariidae</taxon>
        <taxon>Funariales</taxon>
        <taxon>Funariaceae</taxon>
        <taxon>Physcomitrium</taxon>
    </lineage>
</organism>
<evidence type="ECO:0000313" key="2">
    <source>
        <dbReference type="EnsemblPlants" id="PAC:32975399.CDS.1"/>
    </source>
</evidence>